<dbReference type="Gene3D" id="1.10.10.10">
    <property type="entry name" value="Winged helix-like DNA-binding domain superfamily/Winged helix DNA-binding domain"/>
    <property type="match status" value="1"/>
</dbReference>
<evidence type="ECO:0000313" key="5">
    <source>
        <dbReference type="EMBL" id="GAP64046.1"/>
    </source>
</evidence>
<dbReference type="InterPro" id="IPR001845">
    <property type="entry name" value="HTH_ArsR_DNA-bd_dom"/>
</dbReference>
<reference evidence="5 6" key="1">
    <citation type="journal article" date="2015" name="Genome Announc.">
        <title>Draft Genome Sequence of a Heterotrophic Facultative Anaerobic Thermophilic Bacterium, Ardenticatena maritima Strain 110ST.</title>
        <authorList>
            <person name="Kawaichi S."/>
            <person name="Yoshida T."/>
            <person name="Sako Y."/>
            <person name="Nakamura R."/>
        </authorList>
    </citation>
    <scope>NUCLEOTIDE SEQUENCE [LARGE SCALE GENOMIC DNA]</scope>
    <source>
        <strain evidence="5 6">110S</strain>
    </source>
</reference>
<dbReference type="InterPro" id="IPR011991">
    <property type="entry name" value="ArsR-like_HTH"/>
</dbReference>
<keyword evidence="1" id="KW-0805">Transcription regulation</keyword>
<dbReference type="PANTHER" id="PTHR43132">
    <property type="entry name" value="ARSENICAL RESISTANCE OPERON REPRESSOR ARSR-RELATED"/>
    <property type="match status" value="1"/>
</dbReference>
<evidence type="ECO:0000256" key="1">
    <source>
        <dbReference type="ARBA" id="ARBA00023015"/>
    </source>
</evidence>
<dbReference type="PROSITE" id="PS50987">
    <property type="entry name" value="HTH_ARSR_2"/>
    <property type="match status" value="1"/>
</dbReference>
<organism evidence="5 6">
    <name type="scientific">Ardenticatena maritima</name>
    <dbReference type="NCBI Taxonomy" id="872965"/>
    <lineage>
        <taxon>Bacteria</taxon>
        <taxon>Bacillati</taxon>
        <taxon>Chloroflexota</taxon>
        <taxon>Ardenticatenia</taxon>
        <taxon>Ardenticatenales</taxon>
        <taxon>Ardenticatenaceae</taxon>
        <taxon>Ardenticatena</taxon>
    </lineage>
</organism>
<dbReference type="GO" id="GO:0003700">
    <property type="term" value="F:DNA-binding transcription factor activity"/>
    <property type="evidence" value="ECO:0007669"/>
    <property type="project" value="InterPro"/>
</dbReference>
<evidence type="ECO:0000256" key="2">
    <source>
        <dbReference type="ARBA" id="ARBA00023125"/>
    </source>
</evidence>
<sequence>MMTPIACDLDEATAVALADLFKALADPTRVRLIACLLEGEMCVHELTDAVGPSQSAVSHQLRLLRAMRLVNTRREGRHVYYSLADDHVATLLQVGLEHVQESTT</sequence>
<dbReference type="STRING" id="872965.SE16_14780"/>
<protein>
    <recommendedName>
        <fullName evidence="4">HTH arsR-type domain-containing protein</fullName>
    </recommendedName>
</protein>
<dbReference type="RefSeq" id="WP_200907409.1">
    <property type="nucleotide sequence ID" value="NZ_BBZA01000224.1"/>
</dbReference>
<feature type="domain" description="HTH arsR-type" evidence="4">
    <location>
        <begin position="9"/>
        <end position="103"/>
    </location>
</feature>
<reference evidence="6" key="2">
    <citation type="submission" date="2015-08" db="EMBL/GenBank/DDBJ databases">
        <title>Draft Genome Sequence of a Heterotrophic Facultative Anaerobic Bacterium Ardenticatena maritima Strain 110S.</title>
        <authorList>
            <person name="Kawaichi S."/>
            <person name="Yoshida T."/>
            <person name="Sako Y."/>
            <person name="Nakamura R."/>
        </authorList>
    </citation>
    <scope>NUCLEOTIDE SEQUENCE [LARGE SCALE GENOMIC DNA]</scope>
    <source>
        <strain evidence="6">110S</strain>
    </source>
</reference>
<proteinExistence type="predicted"/>
<dbReference type="GO" id="GO:0003677">
    <property type="term" value="F:DNA binding"/>
    <property type="evidence" value="ECO:0007669"/>
    <property type="project" value="UniProtKB-KW"/>
</dbReference>
<evidence type="ECO:0000256" key="3">
    <source>
        <dbReference type="ARBA" id="ARBA00023163"/>
    </source>
</evidence>
<comment type="caution">
    <text evidence="5">The sequence shown here is derived from an EMBL/GenBank/DDBJ whole genome shotgun (WGS) entry which is preliminary data.</text>
</comment>
<dbReference type="EMBL" id="BBZA01000224">
    <property type="protein sequence ID" value="GAP64046.1"/>
    <property type="molecule type" value="Genomic_DNA"/>
</dbReference>
<dbReference type="Pfam" id="PF01022">
    <property type="entry name" value="HTH_5"/>
    <property type="match status" value="1"/>
</dbReference>
<dbReference type="AlphaFoldDB" id="A0A0M8KB66"/>
<name>A0A0M8KB66_9CHLR</name>
<evidence type="ECO:0000313" key="6">
    <source>
        <dbReference type="Proteomes" id="UP000037784"/>
    </source>
</evidence>
<dbReference type="FunCoup" id="A0A0M8KB66">
    <property type="interactions" value="205"/>
</dbReference>
<gene>
    <name evidence="5" type="ORF">ARMA_2469</name>
</gene>
<evidence type="ECO:0000259" key="4">
    <source>
        <dbReference type="PROSITE" id="PS50987"/>
    </source>
</evidence>
<dbReference type="InterPro" id="IPR051011">
    <property type="entry name" value="Metal_resp_trans_reg"/>
</dbReference>
<dbReference type="PANTHER" id="PTHR43132:SF6">
    <property type="entry name" value="HTH-TYPE TRANSCRIPTIONAL REPRESSOR CZRA"/>
    <property type="match status" value="1"/>
</dbReference>
<accession>A0A0M8KB66</accession>
<dbReference type="InParanoid" id="A0A0M8KB66"/>
<dbReference type="SMART" id="SM00418">
    <property type="entry name" value="HTH_ARSR"/>
    <property type="match status" value="1"/>
</dbReference>
<dbReference type="InterPro" id="IPR036388">
    <property type="entry name" value="WH-like_DNA-bd_sf"/>
</dbReference>
<dbReference type="NCBIfam" id="NF033788">
    <property type="entry name" value="HTH_metalloreg"/>
    <property type="match status" value="1"/>
</dbReference>
<dbReference type="PRINTS" id="PR00778">
    <property type="entry name" value="HTHARSR"/>
</dbReference>
<dbReference type="InterPro" id="IPR036390">
    <property type="entry name" value="WH_DNA-bd_sf"/>
</dbReference>
<dbReference type="Proteomes" id="UP000037784">
    <property type="component" value="Unassembled WGS sequence"/>
</dbReference>
<keyword evidence="3" id="KW-0804">Transcription</keyword>
<keyword evidence="6" id="KW-1185">Reference proteome</keyword>
<dbReference type="CDD" id="cd00090">
    <property type="entry name" value="HTH_ARSR"/>
    <property type="match status" value="1"/>
</dbReference>
<dbReference type="SUPFAM" id="SSF46785">
    <property type="entry name" value="Winged helix' DNA-binding domain"/>
    <property type="match status" value="1"/>
</dbReference>
<keyword evidence="2" id="KW-0238">DNA-binding</keyword>